<proteinExistence type="predicted"/>
<accession>A0A7C0TYH7</accession>
<dbReference type="Proteomes" id="UP000886210">
    <property type="component" value="Unassembled WGS sequence"/>
</dbReference>
<gene>
    <name evidence="1" type="ORF">ENF72_00570</name>
</gene>
<dbReference type="AlphaFoldDB" id="A0A7C0TYH7"/>
<dbReference type="SUPFAM" id="SSF51126">
    <property type="entry name" value="Pectin lyase-like"/>
    <property type="match status" value="1"/>
</dbReference>
<sequence length="95" mass="10799">MIVIWKSEFAGDADCRGGAIFADYSKNLYIVNNSFIPHSYLFSNIYGVHLVMVENSLVYGNRFVSSIKYYPSAAKDFWAITGSHIVDWMKMETVS</sequence>
<evidence type="ECO:0000313" key="1">
    <source>
        <dbReference type="EMBL" id="HDD31107.1"/>
    </source>
</evidence>
<protein>
    <submittedName>
        <fullName evidence="1">Uncharacterized protein</fullName>
    </submittedName>
</protein>
<name>A0A7C0TYH7_THELI</name>
<dbReference type="EMBL" id="DQYG01000026">
    <property type="protein sequence ID" value="HDD31107.1"/>
    <property type="molecule type" value="Genomic_DNA"/>
</dbReference>
<dbReference type="InterPro" id="IPR011050">
    <property type="entry name" value="Pectin_lyase_fold/virulence"/>
</dbReference>
<reference evidence="1" key="1">
    <citation type="journal article" date="2020" name="mSystems">
        <title>Genome- and Community-Level Interaction Insights into Carbon Utilization and Element Cycling Functions of Hydrothermarchaeota in Hydrothermal Sediment.</title>
        <authorList>
            <person name="Zhou Z."/>
            <person name="Liu Y."/>
            <person name="Xu W."/>
            <person name="Pan J."/>
            <person name="Luo Z.H."/>
            <person name="Li M."/>
        </authorList>
    </citation>
    <scope>NUCLEOTIDE SEQUENCE [LARGE SCALE GENOMIC DNA]</scope>
    <source>
        <strain evidence="1">HyVt-151</strain>
    </source>
</reference>
<comment type="caution">
    <text evidence="1">The sequence shown here is derived from an EMBL/GenBank/DDBJ whole genome shotgun (WGS) entry which is preliminary data.</text>
</comment>
<organism evidence="1">
    <name type="scientific">Thermococcus litoralis</name>
    <dbReference type="NCBI Taxonomy" id="2265"/>
    <lineage>
        <taxon>Archaea</taxon>
        <taxon>Methanobacteriati</taxon>
        <taxon>Methanobacteriota</taxon>
        <taxon>Thermococci</taxon>
        <taxon>Thermococcales</taxon>
        <taxon>Thermococcaceae</taxon>
        <taxon>Thermococcus</taxon>
    </lineage>
</organism>